<dbReference type="Proteomes" id="UP000214618">
    <property type="component" value="Chromosome"/>
</dbReference>
<dbReference type="RefSeq" id="WP_063233140.1">
    <property type="nucleotide sequence ID" value="NZ_BCVO01000007.1"/>
</dbReference>
<evidence type="ECO:0008006" key="3">
    <source>
        <dbReference type="Google" id="ProtNLM"/>
    </source>
</evidence>
<evidence type="ECO:0000313" key="2">
    <source>
        <dbReference type="Proteomes" id="UP000214618"/>
    </source>
</evidence>
<dbReference type="GeneID" id="56475416"/>
<reference evidence="1 2" key="1">
    <citation type="submission" date="2016-10" db="EMBL/GenBank/DDBJ databases">
        <title>The whole genome sequencing and assembly of Bacillus simplex DSM 1321 strain.</title>
        <authorList>
            <person name="Park M.-K."/>
            <person name="Lee Y.-J."/>
            <person name="Yi H."/>
            <person name="Bahn Y.-S."/>
            <person name="Kim J.F."/>
            <person name="Lee D.-W."/>
        </authorList>
    </citation>
    <scope>NUCLEOTIDE SEQUENCE [LARGE SCALE GENOMIC DNA]</scope>
    <source>
        <strain evidence="1 2">DSM 1321</strain>
    </source>
</reference>
<dbReference type="AlphaFoldDB" id="A0A223EM20"/>
<protein>
    <recommendedName>
        <fullName evidence="3">TIGR00375 family protein</fullName>
    </recommendedName>
</protein>
<dbReference type="CDD" id="cd19067">
    <property type="entry name" value="PfuEndoQ-like"/>
    <property type="match status" value="1"/>
</dbReference>
<dbReference type="PANTHER" id="PTHR40084">
    <property type="entry name" value="PHOSPHOHYDROLASE, PHP FAMILY"/>
    <property type="match status" value="1"/>
</dbReference>
<organism evidence="1 2">
    <name type="scientific">Peribacillus simplex NBRC 15720 = DSM 1321</name>
    <dbReference type="NCBI Taxonomy" id="1349754"/>
    <lineage>
        <taxon>Bacteria</taxon>
        <taxon>Bacillati</taxon>
        <taxon>Bacillota</taxon>
        <taxon>Bacilli</taxon>
        <taxon>Bacillales</taxon>
        <taxon>Bacillaceae</taxon>
        <taxon>Peribacillus</taxon>
    </lineage>
</organism>
<evidence type="ECO:0000313" key="1">
    <source>
        <dbReference type="EMBL" id="ASS96319.1"/>
    </source>
</evidence>
<dbReference type="OrthoDB" id="9810135at2"/>
<dbReference type="SUPFAM" id="SSF89550">
    <property type="entry name" value="PHP domain-like"/>
    <property type="match status" value="1"/>
</dbReference>
<dbReference type="Gene3D" id="3.20.20.140">
    <property type="entry name" value="Metal-dependent hydrolases"/>
    <property type="match status" value="1"/>
</dbReference>
<dbReference type="EMBL" id="CP017704">
    <property type="protein sequence ID" value="ASS96319.1"/>
    <property type="molecule type" value="Genomic_DNA"/>
</dbReference>
<sequence>MKEFYADLHIHIGRTRSGRAVKITGAKTLTFSKVLQVASERKGLDLIGIIDCHSPEIIEEIEAGILVGEITEKIEGGLQYKNTTIIPGSEIEIYDQNCNGPIHVLAYFPTLKAMKEFSSWMSGHVKNITLSSQRIYCDGRTLQKIVKSLGGLFIPAHVFTPFKSLYGKGVRSSLTEVFDPKLIDAIELGLSSDTEMVKDIEELDSYVFVTNSDAHSLGKIAREYQKVLLEEPSFNELAKALKEKGNRKVTSNYGLNPLLGKYHQTVCSGCLHQVLRDSEQCPECGNKSIIKGVSSRIEELSISEMEGRYGRERPPYIHQVPLDFIPGLGPKSMEKLLVAFGTEMNILHEVTLEQLMEIVPEKLAGYIDSARKGTLSFEVGGGGKYGKVKKELLKKSPDR</sequence>
<dbReference type="InterPro" id="IPR016195">
    <property type="entry name" value="Pol/histidinol_Pase-like"/>
</dbReference>
<name>A0A223EM20_9BACI</name>
<dbReference type="SUPFAM" id="SSF47781">
    <property type="entry name" value="RuvA domain 2-like"/>
    <property type="match status" value="1"/>
</dbReference>
<dbReference type="InterPro" id="IPR010994">
    <property type="entry name" value="RuvA_2-like"/>
</dbReference>
<gene>
    <name evidence="1" type="ORF">BS1321_21815</name>
</gene>
<dbReference type="PANTHER" id="PTHR40084:SF1">
    <property type="entry name" value="PHOSPHOTRANSFERASE"/>
    <property type="match status" value="1"/>
</dbReference>
<accession>A0A223EM20</accession>
<proteinExistence type="predicted"/>